<dbReference type="Pfam" id="PF18478">
    <property type="entry name" value="PIN_10"/>
    <property type="match status" value="1"/>
</dbReference>
<gene>
    <name evidence="2" type="ORF">C8046_15570</name>
</gene>
<keyword evidence="3" id="KW-1185">Reference proteome</keyword>
<dbReference type="EMBL" id="PYHR01000002">
    <property type="protein sequence ID" value="PWD51852.1"/>
    <property type="molecule type" value="Genomic_DNA"/>
</dbReference>
<dbReference type="InterPro" id="IPR041375">
    <property type="entry name" value="VapC45_PIN-like"/>
</dbReference>
<sequence length="138" mass="15988">MRRLPDVFVDISLGGIAVPRVFREAGYKVVTLHEQFGQRPVPDTEWMQWADDRDMVVLCKDQRIRRNPAEKYLLSRSQLRVVCLTSGQLRSSEQETLFRSHLGALERRWDDPERPWFVGLSPSGLTRLRIESPGNVDP</sequence>
<organism evidence="2 3">
    <name type="scientific">Serinibacter arcticus</name>
    <dbReference type="NCBI Taxonomy" id="1655435"/>
    <lineage>
        <taxon>Bacteria</taxon>
        <taxon>Bacillati</taxon>
        <taxon>Actinomycetota</taxon>
        <taxon>Actinomycetes</taxon>
        <taxon>Micrococcales</taxon>
        <taxon>Beutenbergiaceae</taxon>
        <taxon>Serinibacter</taxon>
    </lineage>
</organism>
<dbReference type="OrthoDB" id="5116334at2"/>
<proteinExistence type="predicted"/>
<reference evidence="2 3" key="1">
    <citation type="submission" date="2018-03" db="EMBL/GenBank/DDBJ databases">
        <title>Genome assembly of novel Miniimonas species PCH200.</title>
        <authorList>
            <person name="Thakur V."/>
            <person name="Kumar V."/>
            <person name="Singh D."/>
        </authorList>
    </citation>
    <scope>NUCLEOTIDE SEQUENCE [LARGE SCALE GENOMIC DNA]</scope>
    <source>
        <strain evidence="2 3">PCH200</strain>
    </source>
</reference>
<accession>A0A2U1ZY58</accession>
<dbReference type="AlphaFoldDB" id="A0A2U1ZY58"/>
<evidence type="ECO:0000313" key="2">
    <source>
        <dbReference type="EMBL" id="PWD51852.1"/>
    </source>
</evidence>
<protein>
    <recommendedName>
        <fullName evidence="1">VapC45 PIN like domain-containing protein</fullName>
    </recommendedName>
</protein>
<evidence type="ECO:0000259" key="1">
    <source>
        <dbReference type="Pfam" id="PF18478"/>
    </source>
</evidence>
<evidence type="ECO:0000313" key="3">
    <source>
        <dbReference type="Proteomes" id="UP000245166"/>
    </source>
</evidence>
<name>A0A2U1ZY58_9MICO</name>
<feature type="domain" description="VapC45 PIN like" evidence="1">
    <location>
        <begin position="5"/>
        <end position="86"/>
    </location>
</feature>
<comment type="caution">
    <text evidence="2">The sequence shown here is derived from an EMBL/GenBank/DDBJ whole genome shotgun (WGS) entry which is preliminary data.</text>
</comment>
<dbReference type="RefSeq" id="WP_109230233.1">
    <property type="nucleotide sequence ID" value="NZ_PYHR01000002.1"/>
</dbReference>
<dbReference type="Proteomes" id="UP000245166">
    <property type="component" value="Unassembled WGS sequence"/>
</dbReference>